<sequence length="169" mass="17870">MISLICGAVAAASLWSSGARADRELAAHRHQVRATTTGPAKDPPVATRFGSTPSSVAPAVWEQPDHVRRSGTVHVPPRTPQGVTVTIWVDDTGTPARPPGSAADRVLTSISGGVVATAAVGAMGAGALLLVRRRTEVRRLAAWEREWEQVEPVWSGRFRRGRAPGADDD</sequence>
<feature type="region of interest" description="Disordered" evidence="1">
    <location>
        <begin position="26"/>
        <end position="58"/>
    </location>
</feature>
<proteinExistence type="predicted"/>
<name>A0AB39TBS5_9ACTN</name>
<organism evidence="4">
    <name type="scientific">Streptomyces sp. R44</name>
    <dbReference type="NCBI Taxonomy" id="3238633"/>
    <lineage>
        <taxon>Bacteria</taxon>
        <taxon>Bacillati</taxon>
        <taxon>Actinomycetota</taxon>
        <taxon>Actinomycetes</taxon>
        <taxon>Kitasatosporales</taxon>
        <taxon>Streptomycetaceae</taxon>
        <taxon>Streptomyces</taxon>
    </lineage>
</organism>
<evidence type="ECO:0000256" key="2">
    <source>
        <dbReference type="SAM" id="Phobius"/>
    </source>
</evidence>
<evidence type="ECO:0000313" key="4">
    <source>
        <dbReference type="EMBL" id="XDQ76013.1"/>
    </source>
</evidence>
<keyword evidence="3" id="KW-0732">Signal</keyword>
<keyword evidence="2" id="KW-1133">Transmembrane helix</keyword>
<accession>A0AB39TBS5</accession>
<evidence type="ECO:0000256" key="3">
    <source>
        <dbReference type="SAM" id="SignalP"/>
    </source>
</evidence>
<keyword evidence="2" id="KW-0812">Transmembrane</keyword>
<gene>
    <name evidence="4" type="ORF">AB5J54_38240</name>
</gene>
<dbReference type="InterPro" id="IPR039708">
    <property type="entry name" value="MT1774/Rv1733c-like"/>
</dbReference>
<keyword evidence="2" id="KW-0472">Membrane</keyword>
<dbReference type="PANTHER" id="PTHR42305">
    <property type="entry name" value="MEMBRANE PROTEIN RV1733C-RELATED"/>
    <property type="match status" value="1"/>
</dbReference>
<dbReference type="RefSeq" id="WP_369148557.1">
    <property type="nucleotide sequence ID" value="NZ_CP163444.1"/>
</dbReference>
<protein>
    <submittedName>
        <fullName evidence="4">Uncharacterized protein</fullName>
    </submittedName>
</protein>
<dbReference type="EMBL" id="CP163444">
    <property type="protein sequence ID" value="XDQ76013.1"/>
    <property type="molecule type" value="Genomic_DNA"/>
</dbReference>
<reference evidence="4" key="1">
    <citation type="submission" date="2024-07" db="EMBL/GenBank/DDBJ databases">
        <authorList>
            <person name="Yu S.T."/>
        </authorList>
    </citation>
    <scope>NUCLEOTIDE SEQUENCE</scope>
    <source>
        <strain evidence="4">R44</strain>
    </source>
</reference>
<dbReference type="AlphaFoldDB" id="A0AB39TBS5"/>
<dbReference type="PANTHER" id="PTHR42305:SF1">
    <property type="entry name" value="MEMBRANE PROTEIN RV1733C-RELATED"/>
    <property type="match status" value="1"/>
</dbReference>
<feature type="transmembrane region" description="Helical" evidence="2">
    <location>
        <begin position="106"/>
        <end position="131"/>
    </location>
</feature>
<feature type="signal peptide" evidence="3">
    <location>
        <begin position="1"/>
        <end position="21"/>
    </location>
</feature>
<evidence type="ECO:0000256" key="1">
    <source>
        <dbReference type="SAM" id="MobiDB-lite"/>
    </source>
</evidence>
<feature type="chain" id="PRO_5044332729" evidence="3">
    <location>
        <begin position="22"/>
        <end position="169"/>
    </location>
</feature>